<dbReference type="PRINTS" id="PR00081">
    <property type="entry name" value="GDHRDH"/>
</dbReference>
<dbReference type="InterPro" id="IPR036291">
    <property type="entry name" value="NAD(P)-bd_dom_sf"/>
</dbReference>
<sequence length="249" mass="26549">MEFVKDRVVLIVGATDEVGEAISLRFAKGGAKLAIADTDQARLDGLSSKIKEAGSDSIGVVCNPTNADDVEKAVAYVVAHFGCVDILVNNIDDTSGHGINELAFDEWKKCIGANLDSTFLFTKAVVPMMQEKKYGRVINMGSIEYLGWKGKADYAASKSAIFGFTRSLALELAKDDITVNYVVKGDVSKSGLSDKQAEELAAMLPVQKIGKPEDVALAVGFFASDASKYVTGQTLFVCGGKSLHFSMSV</sequence>
<reference evidence="2" key="1">
    <citation type="journal article" date="2010" name="J. Bacteriol.">
        <title>Combined genomic and proteomic approaches identify gene clusters involved in anaerobic 2-methylnaphthalene degradation in the sulfate-reducing enrichment culture N47.</title>
        <authorList>
            <person name="Selesi D."/>
            <person name="Jehmlich N."/>
            <person name="von Bergen M."/>
            <person name="Schmidt F."/>
            <person name="Rattei T."/>
            <person name="Tischler P."/>
            <person name="Lueders T."/>
            <person name="Meckenstock R.U."/>
        </authorList>
    </citation>
    <scope>NUCLEOTIDE SEQUENCE</scope>
</reference>
<dbReference type="KEGG" id="ag:ADB04308"/>
<dbReference type="Gene3D" id="3.40.50.720">
    <property type="entry name" value="NAD(P)-binding Rossmann-like Domain"/>
    <property type="match status" value="1"/>
</dbReference>
<accession>D2XBI9</accession>
<evidence type="ECO:0000313" key="2">
    <source>
        <dbReference type="EMBL" id="ADB04308.1"/>
    </source>
</evidence>
<dbReference type="FunFam" id="3.40.50.720:FF:000084">
    <property type="entry name" value="Short-chain dehydrogenase reductase"/>
    <property type="match status" value="1"/>
</dbReference>
<name>D2XBI9_9BACT</name>
<protein>
    <submittedName>
        <fullName evidence="2">Putative naphthyl-2-hydroxymethyl-succinyl-CoA dehydrogenase subunit</fullName>
    </submittedName>
</protein>
<dbReference type="PRINTS" id="PR00080">
    <property type="entry name" value="SDRFAMILY"/>
</dbReference>
<feature type="non-terminal residue" evidence="2">
    <location>
        <position position="249"/>
    </location>
</feature>
<gene>
    <name evidence="2" type="primary">bnsC</name>
</gene>
<proteinExistence type="inferred from homology"/>
<dbReference type="EMBL" id="GU080111">
    <property type="protein sequence ID" value="ADB04308.1"/>
    <property type="molecule type" value="Genomic_DNA"/>
</dbReference>
<organism evidence="2">
    <name type="scientific">bacterium enrichment culture clone N47</name>
    <dbReference type="NCBI Taxonomy" id="700510"/>
    <lineage>
        <taxon>Bacteria</taxon>
        <taxon>environmental samples</taxon>
    </lineage>
</organism>
<dbReference type="InterPro" id="IPR002347">
    <property type="entry name" value="SDR_fam"/>
</dbReference>
<dbReference type="SUPFAM" id="SSF51735">
    <property type="entry name" value="NAD(P)-binding Rossmann-fold domains"/>
    <property type="match status" value="1"/>
</dbReference>
<evidence type="ECO:0000256" key="1">
    <source>
        <dbReference type="ARBA" id="ARBA00006484"/>
    </source>
</evidence>
<dbReference type="PANTHER" id="PTHR42879">
    <property type="entry name" value="3-OXOACYL-(ACYL-CARRIER-PROTEIN) REDUCTASE"/>
    <property type="match status" value="1"/>
</dbReference>
<dbReference type="Pfam" id="PF13561">
    <property type="entry name" value="adh_short_C2"/>
    <property type="match status" value="1"/>
</dbReference>
<comment type="similarity">
    <text evidence="1">Belongs to the short-chain dehydrogenases/reductases (SDR) family.</text>
</comment>
<dbReference type="AlphaFoldDB" id="D2XBI9"/>
<dbReference type="InterPro" id="IPR050259">
    <property type="entry name" value="SDR"/>
</dbReference>
<dbReference type="PANTHER" id="PTHR42879:SF2">
    <property type="entry name" value="3-OXOACYL-[ACYL-CARRIER-PROTEIN] REDUCTASE FABG"/>
    <property type="match status" value="1"/>
</dbReference>